<gene>
    <name evidence="1" type="ORF">PR048_000630</name>
</gene>
<comment type="caution">
    <text evidence="1">The sequence shown here is derived from an EMBL/GenBank/DDBJ whole genome shotgun (WGS) entry which is preliminary data.</text>
</comment>
<evidence type="ECO:0000313" key="2">
    <source>
        <dbReference type="Proteomes" id="UP001159363"/>
    </source>
</evidence>
<proteinExistence type="predicted"/>
<name>A0ABQ9IF63_9NEOP</name>
<keyword evidence="2" id="KW-1185">Reference proteome</keyword>
<protein>
    <submittedName>
        <fullName evidence="1">Uncharacterized protein</fullName>
    </submittedName>
</protein>
<reference evidence="1 2" key="1">
    <citation type="submission" date="2023-02" db="EMBL/GenBank/DDBJ databases">
        <title>LHISI_Scaffold_Assembly.</title>
        <authorList>
            <person name="Stuart O.P."/>
            <person name="Cleave R."/>
            <person name="Magrath M.J.L."/>
            <person name="Mikheyev A.S."/>
        </authorList>
    </citation>
    <scope>NUCLEOTIDE SEQUENCE [LARGE SCALE GENOMIC DNA]</scope>
    <source>
        <strain evidence="1">Daus_M_001</strain>
        <tissue evidence="1">Leg muscle</tissue>
    </source>
</reference>
<dbReference type="Proteomes" id="UP001159363">
    <property type="component" value="Chromosome 1"/>
</dbReference>
<accession>A0ABQ9IF63</accession>
<dbReference type="EMBL" id="JARBHB010000001">
    <property type="protein sequence ID" value="KAJ8895305.1"/>
    <property type="molecule type" value="Genomic_DNA"/>
</dbReference>
<organism evidence="1 2">
    <name type="scientific">Dryococelus australis</name>
    <dbReference type="NCBI Taxonomy" id="614101"/>
    <lineage>
        <taxon>Eukaryota</taxon>
        <taxon>Metazoa</taxon>
        <taxon>Ecdysozoa</taxon>
        <taxon>Arthropoda</taxon>
        <taxon>Hexapoda</taxon>
        <taxon>Insecta</taxon>
        <taxon>Pterygota</taxon>
        <taxon>Neoptera</taxon>
        <taxon>Polyneoptera</taxon>
        <taxon>Phasmatodea</taxon>
        <taxon>Verophasmatodea</taxon>
        <taxon>Anareolatae</taxon>
        <taxon>Phasmatidae</taxon>
        <taxon>Eurycanthinae</taxon>
        <taxon>Dryococelus</taxon>
    </lineage>
</organism>
<sequence length="114" mass="12995">MHEMFLNTYHVNVPYKVYWSIFTQESGLPPSDTYSICDTLAIKINHPERSIEESKKLETEKRSDSVSMFAYHEGDGRKGSNEVTSMLLTYVNNNNQPLDNLVLISDSCCGQNNN</sequence>
<evidence type="ECO:0000313" key="1">
    <source>
        <dbReference type="EMBL" id="KAJ8895305.1"/>
    </source>
</evidence>